<evidence type="ECO:0008006" key="8">
    <source>
        <dbReference type="Google" id="ProtNLM"/>
    </source>
</evidence>
<protein>
    <recommendedName>
        <fullName evidence="8">Recombinase family protein</fullName>
    </recommendedName>
</protein>
<organism evidence="6 7">
    <name type="scientific">Lichenibacterium ramalinae</name>
    <dbReference type="NCBI Taxonomy" id="2316527"/>
    <lineage>
        <taxon>Bacteria</taxon>
        <taxon>Pseudomonadati</taxon>
        <taxon>Pseudomonadota</taxon>
        <taxon>Alphaproteobacteria</taxon>
        <taxon>Hyphomicrobiales</taxon>
        <taxon>Lichenihabitantaceae</taxon>
        <taxon>Lichenibacterium</taxon>
    </lineage>
</organism>
<dbReference type="InterPro" id="IPR011109">
    <property type="entry name" value="DNA_bind_recombinase_dom"/>
</dbReference>
<dbReference type="Gene3D" id="3.40.50.1390">
    <property type="entry name" value="Resolvase, N-terminal catalytic domain"/>
    <property type="match status" value="1"/>
</dbReference>
<dbReference type="Gene3D" id="3.90.1750.20">
    <property type="entry name" value="Putative Large Serine Recombinase, Chain B, Domain 2"/>
    <property type="match status" value="1"/>
</dbReference>
<dbReference type="SMART" id="SM00857">
    <property type="entry name" value="Resolvase"/>
    <property type="match status" value="1"/>
</dbReference>
<dbReference type="Pfam" id="PF00239">
    <property type="entry name" value="Resolvase"/>
    <property type="match status" value="1"/>
</dbReference>
<dbReference type="OrthoDB" id="9791494at2"/>
<dbReference type="PANTHER" id="PTHR30461">
    <property type="entry name" value="DNA-INVERTASE FROM LAMBDOID PROPHAGE"/>
    <property type="match status" value="1"/>
</dbReference>
<dbReference type="AlphaFoldDB" id="A0A4Q2RB95"/>
<comment type="similarity">
    <text evidence="1">Belongs to the site-specific recombinase resolvase family.</text>
</comment>
<feature type="domain" description="Resolvase/invertase-type recombinase catalytic" evidence="4">
    <location>
        <begin position="220"/>
        <end position="371"/>
    </location>
</feature>
<dbReference type="InterPro" id="IPR038109">
    <property type="entry name" value="DNA_bind_recomb_sf"/>
</dbReference>
<dbReference type="InterPro" id="IPR009057">
    <property type="entry name" value="Homeodomain-like_sf"/>
</dbReference>
<dbReference type="GO" id="GO:0000150">
    <property type="term" value="F:DNA strand exchange activity"/>
    <property type="evidence" value="ECO:0007669"/>
    <property type="project" value="InterPro"/>
</dbReference>
<dbReference type="InterPro" id="IPR036162">
    <property type="entry name" value="Resolvase-like_N_sf"/>
</dbReference>
<dbReference type="PANTHER" id="PTHR30461:SF23">
    <property type="entry name" value="DNA RECOMBINASE-RELATED"/>
    <property type="match status" value="1"/>
</dbReference>
<dbReference type="PROSITE" id="PS51737">
    <property type="entry name" value="RECOMBINASE_DNA_BIND"/>
    <property type="match status" value="1"/>
</dbReference>
<name>A0A4Q2RB95_9HYPH</name>
<dbReference type="GO" id="GO:0003677">
    <property type="term" value="F:DNA binding"/>
    <property type="evidence" value="ECO:0007669"/>
    <property type="project" value="InterPro"/>
</dbReference>
<comment type="caution">
    <text evidence="6">The sequence shown here is derived from an EMBL/GenBank/DDBJ whole genome shotgun (WGS) entry which is preliminary data.</text>
</comment>
<keyword evidence="2" id="KW-0175">Coiled coil</keyword>
<evidence type="ECO:0000259" key="4">
    <source>
        <dbReference type="PROSITE" id="PS51736"/>
    </source>
</evidence>
<feature type="region of interest" description="Disordered" evidence="3">
    <location>
        <begin position="1"/>
        <end position="169"/>
    </location>
</feature>
<feature type="domain" description="Recombinase" evidence="5">
    <location>
        <begin position="369"/>
        <end position="516"/>
    </location>
</feature>
<evidence type="ECO:0000313" key="6">
    <source>
        <dbReference type="EMBL" id="RYB04459.1"/>
    </source>
</evidence>
<dbReference type="CDD" id="cd00338">
    <property type="entry name" value="Ser_Recombinase"/>
    <property type="match status" value="1"/>
</dbReference>
<reference evidence="6 7" key="1">
    <citation type="submission" date="2018-09" db="EMBL/GenBank/DDBJ databases">
        <authorList>
            <person name="Grouzdev D.S."/>
            <person name="Krutkina M.S."/>
        </authorList>
    </citation>
    <scope>NUCLEOTIDE SEQUENCE [LARGE SCALE GENOMIC DNA]</scope>
    <source>
        <strain evidence="6 7">RmlP001</strain>
    </source>
</reference>
<sequence>MRKLTSGTPDQYRLPGFSDYDGPQEDPAASIAGDEGAGTERARKRSPGRDARRPVQPSAATVEAGTKPLGPTGAVGSEDRSGGGGSSERLAGELEPETLGPTDGTPGSIEGSPEPSDQTGPTGDADRTSAILPPIVRRLGDRKPKGADDAADRPASRGPAERADGVGFADLGDLTEEQVVEGLDDAMPIQRSMAAVLDVLFGARPTPPSSAARLAARGKRFVGYRRNSTDEQTETSQPRQSDAIEAYAARLGLVRVAPDFCDEGKSGTTTHNRHEFLEMFEMARRHEVDIILIEDPDRFARRLVDALRFYEELEALGVELHSAKHGKLDTVHIMILGYMAAEGRKRLLAQMEGGKRVAVRSGKHMAAPPYGFAKVADATGHRVVVEERAEVVRRIFRETIAGVGSRTIAKRLAEEGIPGPRHCARLDRGRGAPLGRQASWSATEVRSIIMNPVMMGLVVWGRTTRRRDLTTNEIMSTEKVHQNDVVVGHSPNAAIVSQETWVLANHARESRSFGRGSEKSRAQVYLLTPVIRCGACGSRMHAMKSFGKASYKCVSSLSTDPDRCSVTKGIRVDWAEAETLAIVRDRIVDDDENRIFVARYEGDCRAANASSVRELGRTRSEIDRVQRMLDRSFADTVVAGLSSETIERNRRGWEQELRALRSRERQLSERIDPKVGIERLDTLAKGMDHLVANVPNKPEFPSQVQVAQAFRTLVPDIVVEPPDGQDRRTLRITIDRDALLTGNRDADGEPEIVSVTIDEKAGFAREFAERQKREDEPVIAAIGGDLHTLPDDVWELVRRDLDDIRLAGDLRPRPVVEGLLSLLKTGGKFTRLPTHLGDPELFNKAVRRLVYSGAWDALVANLRKYRPEFLAGADLRRMETTSWKRQQDRSATFRASQPGDREELVALIAASEDPEEMVRFKVALAYIDGHTRAYTAHDLKLSLNWTSNITCQYRRGGAEALKAKTPPKILTHKRKLSPEQRAELCALARSGVDPDRAGEDGQLRGMRHSDLVRICKERFDVEHSLTGMISIMRREGVNLREATRAAFLGRPAGSTPSLPNGASP</sequence>
<accession>A0A4Q2RB95</accession>
<reference evidence="6 7" key="2">
    <citation type="submission" date="2019-02" db="EMBL/GenBank/DDBJ databases">
        <title>'Lichenibacterium ramalinii' gen. nov. sp. nov., 'Lichenibacterium minor' gen. nov. sp. nov.</title>
        <authorList>
            <person name="Pankratov T."/>
        </authorList>
    </citation>
    <scope>NUCLEOTIDE SEQUENCE [LARGE SCALE GENOMIC DNA]</scope>
    <source>
        <strain evidence="6 7">RmlP001</strain>
    </source>
</reference>
<dbReference type="SUPFAM" id="SSF46689">
    <property type="entry name" value="Homeodomain-like"/>
    <property type="match status" value="1"/>
</dbReference>
<dbReference type="RefSeq" id="WP_129219731.1">
    <property type="nucleotide sequence ID" value="NZ_QYBC01000010.1"/>
</dbReference>
<evidence type="ECO:0000256" key="2">
    <source>
        <dbReference type="SAM" id="Coils"/>
    </source>
</evidence>
<feature type="compositionally biased region" description="Basic and acidic residues" evidence="3">
    <location>
        <begin position="138"/>
        <end position="164"/>
    </location>
</feature>
<feature type="coiled-coil region" evidence="2">
    <location>
        <begin position="643"/>
        <end position="670"/>
    </location>
</feature>
<dbReference type="PROSITE" id="PS51736">
    <property type="entry name" value="RECOMBINASES_3"/>
    <property type="match status" value="1"/>
</dbReference>
<dbReference type="InterPro" id="IPR006119">
    <property type="entry name" value="Resolv_N"/>
</dbReference>
<evidence type="ECO:0000259" key="5">
    <source>
        <dbReference type="PROSITE" id="PS51737"/>
    </source>
</evidence>
<evidence type="ECO:0000313" key="7">
    <source>
        <dbReference type="Proteomes" id="UP000289411"/>
    </source>
</evidence>
<dbReference type="InterPro" id="IPR050639">
    <property type="entry name" value="SSR_resolvase"/>
</dbReference>
<dbReference type="SUPFAM" id="SSF53041">
    <property type="entry name" value="Resolvase-like"/>
    <property type="match status" value="1"/>
</dbReference>
<gene>
    <name evidence="6" type="ORF">D3272_13570</name>
</gene>
<proteinExistence type="inferred from homology"/>
<evidence type="ECO:0000256" key="1">
    <source>
        <dbReference type="ARBA" id="ARBA00009913"/>
    </source>
</evidence>
<keyword evidence="7" id="KW-1185">Reference proteome</keyword>
<dbReference type="Pfam" id="PF07508">
    <property type="entry name" value="Recombinase"/>
    <property type="match status" value="1"/>
</dbReference>
<dbReference type="Proteomes" id="UP000289411">
    <property type="component" value="Unassembled WGS sequence"/>
</dbReference>
<dbReference type="EMBL" id="QYBC01000010">
    <property type="protein sequence ID" value="RYB04459.1"/>
    <property type="molecule type" value="Genomic_DNA"/>
</dbReference>
<evidence type="ECO:0000256" key="3">
    <source>
        <dbReference type="SAM" id="MobiDB-lite"/>
    </source>
</evidence>